<evidence type="ECO:0000313" key="10">
    <source>
        <dbReference type="EMBL" id="RDJ22427.1"/>
    </source>
</evidence>
<dbReference type="Pfam" id="PF00528">
    <property type="entry name" value="BPD_transp_1"/>
    <property type="match status" value="1"/>
</dbReference>
<comment type="similarity">
    <text evidence="8">Belongs to the binding-protein-dependent transport system permease family.</text>
</comment>
<proteinExistence type="inferred from homology"/>
<organism evidence="10 11">
    <name type="scientific">Bosea caraganae</name>
    <dbReference type="NCBI Taxonomy" id="2763117"/>
    <lineage>
        <taxon>Bacteria</taxon>
        <taxon>Pseudomonadati</taxon>
        <taxon>Pseudomonadota</taxon>
        <taxon>Alphaproteobacteria</taxon>
        <taxon>Hyphomicrobiales</taxon>
        <taxon>Boseaceae</taxon>
        <taxon>Bosea</taxon>
    </lineage>
</organism>
<dbReference type="OrthoDB" id="8156137at2"/>
<sequence>MIGRLALRLAVAAVLLFLLAPLVVVVVASFSDGPVMAFPPASYTTRWYAAISDEFWQAAWRSSVLATVSMVVAVVVGTPAGITLARGEFRGKAAISAFCLSPLMVPALVLAVASYQLSVVMFDLTGTTYAGSFGGLVLGHIALTIPFVIRAVIVGHTHLDASLEEAARGLGAGPFQTLRLVTLPQLGPSILSGGVFAFAASFEDLPISLFLGGGDAPTLPVQIYSTVEFNLGADLMAISSVIIAASFAVLFILERVVGVEKVINAGKGAH</sequence>
<dbReference type="GO" id="GO:0055085">
    <property type="term" value="P:transmembrane transport"/>
    <property type="evidence" value="ECO:0007669"/>
    <property type="project" value="InterPro"/>
</dbReference>
<evidence type="ECO:0000256" key="4">
    <source>
        <dbReference type="ARBA" id="ARBA00022519"/>
    </source>
</evidence>
<dbReference type="PROSITE" id="PS50928">
    <property type="entry name" value="ABC_TM1"/>
    <property type="match status" value="1"/>
</dbReference>
<dbReference type="Gene3D" id="1.10.3720.10">
    <property type="entry name" value="MetI-like"/>
    <property type="match status" value="1"/>
</dbReference>
<dbReference type="CDD" id="cd06261">
    <property type="entry name" value="TM_PBP2"/>
    <property type="match status" value="1"/>
</dbReference>
<keyword evidence="7 8" id="KW-0472">Membrane</keyword>
<evidence type="ECO:0000313" key="11">
    <source>
        <dbReference type="Proteomes" id="UP000255207"/>
    </source>
</evidence>
<dbReference type="InterPro" id="IPR035906">
    <property type="entry name" value="MetI-like_sf"/>
</dbReference>
<feature type="transmembrane region" description="Helical" evidence="8">
    <location>
        <begin position="189"/>
        <end position="211"/>
    </location>
</feature>
<dbReference type="InterPro" id="IPR000515">
    <property type="entry name" value="MetI-like"/>
</dbReference>
<dbReference type="AlphaFoldDB" id="A0A370L2E2"/>
<dbReference type="SUPFAM" id="SSF161098">
    <property type="entry name" value="MetI-like"/>
    <property type="match status" value="1"/>
</dbReference>
<evidence type="ECO:0000256" key="6">
    <source>
        <dbReference type="ARBA" id="ARBA00022989"/>
    </source>
</evidence>
<evidence type="ECO:0000259" key="9">
    <source>
        <dbReference type="PROSITE" id="PS50928"/>
    </source>
</evidence>
<comment type="subcellular location">
    <subcellularLocation>
        <location evidence="1">Cell inner membrane</location>
        <topology evidence="1">Multi-pass membrane protein</topology>
    </subcellularLocation>
    <subcellularLocation>
        <location evidence="8">Cell membrane</location>
        <topology evidence="8">Multi-pass membrane protein</topology>
    </subcellularLocation>
</comment>
<feature type="transmembrane region" description="Helical" evidence="8">
    <location>
        <begin position="61"/>
        <end position="82"/>
    </location>
</feature>
<keyword evidence="11" id="KW-1185">Reference proteome</keyword>
<dbReference type="PANTHER" id="PTHR43357">
    <property type="entry name" value="INNER MEMBRANE ABC TRANSPORTER PERMEASE PROTEIN YDCV"/>
    <property type="match status" value="1"/>
</dbReference>
<gene>
    <name evidence="10" type="ORF">DWE98_18410</name>
</gene>
<evidence type="ECO:0000256" key="3">
    <source>
        <dbReference type="ARBA" id="ARBA00022475"/>
    </source>
</evidence>
<evidence type="ECO:0000256" key="8">
    <source>
        <dbReference type="RuleBase" id="RU363032"/>
    </source>
</evidence>
<dbReference type="GO" id="GO:0005886">
    <property type="term" value="C:plasma membrane"/>
    <property type="evidence" value="ECO:0007669"/>
    <property type="project" value="UniProtKB-SubCell"/>
</dbReference>
<protein>
    <submittedName>
        <fullName evidence="10">ABC transporter permease</fullName>
    </submittedName>
</protein>
<dbReference type="RefSeq" id="WP_114830757.1">
    <property type="nucleotide sequence ID" value="NZ_QQTO01000005.1"/>
</dbReference>
<feature type="domain" description="ABC transmembrane type-1" evidence="9">
    <location>
        <begin position="59"/>
        <end position="253"/>
    </location>
</feature>
<name>A0A370L2E2_9HYPH</name>
<keyword evidence="2 8" id="KW-0813">Transport</keyword>
<keyword evidence="5 8" id="KW-0812">Transmembrane</keyword>
<dbReference type="PANTHER" id="PTHR43357:SF4">
    <property type="entry name" value="INNER MEMBRANE ABC TRANSPORTER PERMEASE PROTEIN YDCV"/>
    <property type="match status" value="1"/>
</dbReference>
<keyword evidence="6 8" id="KW-1133">Transmembrane helix</keyword>
<feature type="transmembrane region" description="Helical" evidence="8">
    <location>
        <begin position="129"/>
        <end position="149"/>
    </location>
</feature>
<keyword evidence="4" id="KW-0997">Cell inner membrane</keyword>
<reference evidence="11" key="1">
    <citation type="submission" date="2018-07" db="EMBL/GenBank/DDBJ databases">
        <authorList>
            <person name="Safronova V.I."/>
            <person name="Chirak E.R."/>
            <person name="Sazanova A.L."/>
        </authorList>
    </citation>
    <scope>NUCLEOTIDE SEQUENCE [LARGE SCALE GENOMIC DNA]</scope>
    <source>
        <strain evidence="11">RCAM04685</strain>
    </source>
</reference>
<accession>A0A370L2E2</accession>
<evidence type="ECO:0000256" key="7">
    <source>
        <dbReference type="ARBA" id="ARBA00023136"/>
    </source>
</evidence>
<evidence type="ECO:0000256" key="5">
    <source>
        <dbReference type="ARBA" id="ARBA00022692"/>
    </source>
</evidence>
<feature type="transmembrane region" description="Helical" evidence="8">
    <location>
        <begin position="94"/>
        <end position="117"/>
    </location>
</feature>
<comment type="caution">
    <text evidence="10">The sequence shown here is derived from an EMBL/GenBank/DDBJ whole genome shotgun (WGS) entry which is preliminary data.</text>
</comment>
<dbReference type="EMBL" id="QQTP01000010">
    <property type="protein sequence ID" value="RDJ22427.1"/>
    <property type="molecule type" value="Genomic_DNA"/>
</dbReference>
<feature type="transmembrane region" description="Helical" evidence="8">
    <location>
        <begin position="231"/>
        <end position="253"/>
    </location>
</feature>
<evidence type="ECO:0000256" key="1">
    <source>
        <dbReference type="ARBA" id="ARBA00004429"/>
    </source>
</evidence>
<keyword evidence="3" id="KW-1003">Cell membrane</keyword>
<dbReference type="Proteomes" id="UP000255207">
    <property type="component" value="Unassembled WGS sequence"/>
</dbReference>
<evidence type="ECO:0000256" key="2">
    <source>
        <dbReference type="ARBA" id="ARBA00022448"/>
    </source>
</evidence>